<dbReference type="Proteomes" id="UP001589692">
    <property type="component" value="Unassembled WGS sequence"/>
</dbReference>
<accession>A0ABV6AE53</accession>
<evidence type="ECO:0000313" key="3">
    <source>
        <dbReference type="EMBL" id="MFB9948900.1"/>
    </source>
</evidence>
<dbReference type="Pfam" id="PF20109">
    <property type="entry name" value="Trans_reg_dom"/>
    <property type="match status" value="1"/>
</dbReference>
<evidence type="ECO:0000259" key="2">
    <source>
        <dbReference type="Pfam" id="PF20109"/>
    </source>
</evidence>
<evidence type="ECO:0000313" key="4">
    <source>
        <dbReference type="Proteomes" id="UP001589692"/>
    </source>
</evidence>
<proteinExistence type="predicted"/>
<name>A0ABV6AE53_9HYPH</name>
<dbReference type="InterPro" id="IPR045465">
    <property type="entry name" value="Trans_reg_dom"/>
</dbReference>
<gene>
    <name evidence="3" type="ORF">ACFFP0_08575</name>
</gene>
<feature type="region of interest" description="Disordered" evidence="1">
    <location>
        <begin position="62"/>
        <end position="112"/>
    </location>
</feature>
<dbReference type="EMBL" id="JBHMAA010000010">
    <property type="protein sequence ID" value="MFB9948900.1"/>
    <property type="molecule type" value="Genomic_DNA"/>
</dbReference>
<feature type="domain" description="Transcriptional regulator-like" evidence="2">
    <location>
        <begin position="5"/>
        <end position="60"/>
    </location>
</feature>
<reference evidence="3 4" key="1">
    <citation type="submission" date="2024-09" db="EMBL/GenBank/DDBJ databases">
        <authorList>
            <person name="Sun Q."/>
            <person name="Mori K."/>
        </authorList>
    </citation>
    <scope>NUCLEOTIDE SEQUENCE [LARGE SCALE GENOMIC DNA]</scope>
    <source>
        <strain evidence="3 4">TBRC 4938</strain>
    </source>
</reference>
<evidence type="ECO:0000256" key="1">
    <source>
        <dbReference type="SAM" id="MobiDB-lite"/>
    </source>
</evidence>
<sequence>MSEYDWRNPAAYAYMNEYDAEGFGYEYLRRNEYFYKEYMTASEDGEVNDAVASKWGIRFRSQKRPSHGTGAVDPRRLSPRASAASDDEEPTLVEQVNTTFTPVRGRLPRHRR</sequence>
<protein>
    <submittedName>
        <fullName evidence="3">Transcriptional regulator domain-containing protein</fullName>
    </submittedName>
</protein>
<comment type="caution">
    <text evidence="3">The sequence shown here is derived from an EMBL/GenBank/DDBJ whole genome shotgun (WGS) entry which is preliminary data.</text>
</comment>
<keyword evidence="4" id="KW-1185">Reference proteome</keyword>
<organism evidence="3 4">
    <name type="scientific">Rhizobium puerariae</name>
    <dbReference type="NCBI Taxonomy" id="1585791"/>
    <lineage>
        <taxon>Bacteria</taxon>
        <taxon>Pseudomonadati</taxon>
        <taxon>Pseudomonadota</taxon>
        <taxon>Alphaproteobacteria</taxon>
        <taxon>Hyphomicrobiales</taxon>
        <taxon>Rhizobiaceae</taxon>
        <taxon>Rhizobium/Agrobacterium group</taxon>
        <taxon>Rhizobium</taxon>
    </lineage>
</organism>
<dbReference type="RefSeq" id="WP_377259027.1">
    <property type="nucleotide sequence ID" value="NZ_JBHMAA010000010.1"/>
</dbReference>